<feature type="domain" description="OVATE" evidence="8">
    <location>
        <begin position="161"/>
        <end position="220"/>
    </location>
</feature>
<organism evidence="9 10">
    <name type="scientific">Trapa incisa</name>
    <dbReference type="NCBI Taxonomy" id="236973"/>
    <lineage>
        <taxon>Eukaryota</taxon>
        <taxon>Viridiplantae</taxon>
        <taxon>Streptophyta</taxon>
        <taxon>Embryophyta</taxon>
        <taxon>Tracheophyta</taxon>
        <taxon>Spermatophyta</taxon>
        <taxon>Magnoliopsida</taxon>
        <taxon>eudicotyledons</taxon>
        <taxon>Gunneridae</taxon>
        <taxon>Pentapetalae</taxon>
        <taxon>rosids</taxon>
        <taxon>malvids</taxon>
        <taxon>Myrtales</taxon>
        <taxon>Lythraceae</taxon>
        <taxon>Trapa</taxon>
    </lineage>
</organism>
<evidence type="ECO:0000256" key="4">
    <source>
        <dbReference type="ARBA" id="ARBA00023163"/>
    </source>
</evidence>
<sequence length="273" mass="30062">MQWSSKLSAQPMGRKKKKVNIMPALFSSSSSKKRAETWQWASSCHHPRTLSFRAAGGMDEDGNRTFKVLNSVLFDPGMGGCRLGLCDNSPDQASWFTSTSESASHSTESEDPAADESLEVLIRGARSDRLFFEPGGDTSSIFGHGTSVGDLLPPFKESVVLAMESKNPYVDFRRSMEEMVESSGVKDWDSLEELLAWYLRMNGTKNHIYILEAFIDLLLMNFRSSGSSNSNNSSGRITTYEEAEENLTSFSSAASSFSDDDPSDLLLKVGADQ</sequence>
<evidence type="ECO:0000256" key="6">
    <source>
        <dbReference type="RuleBase" id="RU367028"/>
    </source>
</evidence>
<evidence type="ECO:0000256" key="1">
    <source>
        <dbReference type="ARBA" id="ARBA00004123"/>
    </source>
</evidence>
<gene>
    <name evidence="9" type="ORF">SAY87_009866</name>
</gene>
<comment type="function">
    <text evidence="6">Transcriptional repressor that regulates multiple aspects of plant growth and development.</text>
</comment>
<dbReference type="NCBIfam" id="TIGR01568">
    <property type="entry name" value="A_thal_3678"/>
    <property type="match status" value="1"/>
</dbReference>
<dbReference type="GO" id="GO:0045892">
    <property type="term" value="P:negative regulation of DNA-templated transcription"/>
    <property type="evidence" value="ECO:0007669"/>
    <property type="project" value="UniProtKB-UniRule"/>
</dbReference>
<feature type="region of interest" description="Disordered" evidence="7">
    <location>
        <begin position="96"/>
        <end position="115"/>
    </location>
</feature>
<keyword evidence="3 6" id="KW-0805">Transcription regulation</keyword>
<dbReference type="PROSITE" id="PS51754">
    <property type="entry name" value="OVATE"/>
    <property type="match status" value="1"/>
</dbReference>
<evidence type="ECO:0000256" key="7">
    <source>
        <dbReference type="SAM" id="MobiDB-lite"/>
    </source>
</evidence>
<dbReference type="Proteomes" id="UP001345219">
    <property type="component" value="Chromosome 8"/>
</dbReference>
<dbReference type="InterPro" id="IPR006458">
    <property type="entry name" value="Ovate_C"/>
</dbReference>
<accession>A0AAN7PYS0</accession>
<dbReference type="PANTHER" id="PTHR33057">
    <property type="entry name" value="TRANSCRIPTION REPRESSOR OFP7-RELATED"/>
    <property type="match status" value="1"/>
</dbReference>
<keyword evidence="4 6" id="KW-0804">Transcription</keyword>
<dbReference type="InterPro" id="IPR038933">
    <property type="entry name" value="Ovate"/>
</dbReference>
<feature type="compositionally biased region" description="Low complexity" evidence="7">
    <location>
        <begin position="97"/>
        <end position="106"/>
    </location>
</feature>
<protein>
    <recommendedName>
        <fullName evidence="6">Transcription repressor</fullName>
    </recommendedName>
    <alternativeName>
        <fullName evidence="6">Ovate family protein</fullName>
    </alternativeName>
</protein>
<keyword evidence="5 6" id="KW-0539">Nucleus</keyword>
<keyword evidence="10" id="KW-1185">Reference proteome</keyword>
<evidence type="ECO:0000256" key="5">
    <source>
        <dbReference type="ARBA" id="ARBA00023242"/>
    </source>
</evidence>
<dbReference type="EMBL" id="JAXIOK010000014">
    <property type="protein sequence ID" value="KAK4756109.1"/>
    <property type="molecule type" value="Genomic_DNA"/>
</dbReference>
<dbReference type="PANTHER" id="PTHR33057:SF26">
    <property type="entry name" value="TRANSCRIPTION REPRESSOR OFP13"/>
    <property type="match status" value="1"/>
</dbReference>
<dbReference type="GO" id="GO:0005634">
    <property type="term" value="C:nucleus"/>
    <property type="evidence" value="ECO:0007669"/>
    <property type="project" value="UniProtKB-SubCell"/>
</dbReference>
<evidence type="ECO:0000259" key="8">
    <source>
        <dbReference type="PROSITE" id="PS51754"/>
    </source>
</evidence>
<dbReference type="Pfam" id="PF04844">
    <property type="entry name" value="Ovate"/>
    <property type="match status" value="1"/>
</dbReference>
<evidence type="ECO:0000256" key="3">
    <source>
        <dbReference type="ARBA" id="ARBA00023015"/>
    </source>
</evidence>
<name>A0AAN7PYS0_9MYRT</name>
<evidence type="ECO:0000256" key="2">
    <source>
        <dbReference type="ARBA" id="ARBA00022491"/>
    </source>
</evidence>
<comment type="caution">
    <text evidence="9">The sequence shown here is derived from an EMBL/GenBank/DDBJ whole genome shotgun (WGS) entry which is preliminary data.</text>
</comment>
<evidence type="ECO:0000313" key="10">
    <source>
        <dbReference type="Proteomes" id="UP001345219"/>
    </source>
</evidence>
<reference evidence="9 10" key="1">
    <citation type="journal article" date="2023" name="Hortic Res">
        <title>Pangenome of water caltrop reveals structural variations and asymmetric subgenome divergence after allopolyploidization.</title>
        <authorList>
            <person name="Zhang X."/>
            <person name="Chen Y."/>
            <person name="Wang L."/>
            <person name="Yuan Y."/>
            <person name="Fang M."/>
            <person name="Shi L."/>
            <person name="Lu R."/>
            <person name="Comes H.P."/>
            <person name="Ma Y."/>
            <person name="Chen Y."/>
            <person name="Huang G."/>
            <person name="Zhou Y."/>
            <person name="Zheng Z."/>
            <person name="Qiu Y."/>
        </authorList>
    </citation>
    <scope>NUCLEOTIDE SEQUENCE [LARGE SCALE GENOMIC DNA]</scope>
    <source>
        <tissue evidence="9">Roots</tissue>
    </source>
</reference>
<keyword evidence="2 6" id="KW-0678">Repressor</keyword>
<proteinExistence type="predicted"/>
<dbReference type="AlphaFoldDB" id="A0AAN7PYS0"/>
<comment type="subcellular location">
    <subcellularLocation>
        <location evidence="1 6">Nucleus</location>
    </subcellularLocation>
</comment>
<evidence type="ECO:0000313" key="9">
    <source>
        <dbReference type="EMBL" id="KAK4756109.1"/>
    </source>
</evidence>